<dbReference type="STRING" id="1548.CSCA_1534"/>
<feature type="transmembrane region" description="Helical" evidence="1">
    <location>
        <begin position="315"/>
        <end position="333"/>
    </location>
</feature>
<dbReference type="HOGENOM" id="CLU_030795_1_0_9"/>
<dbReference type="Pfam" id="PF13687">
    <property type="entry name" value="DUF4153"/>
    <property type="match status" value="1"/>
</dbReference>
<feature type="transmembrane region" description="Helical" evidence="1">
    <location>
        <begin position="81"/>
        <end position="98"/>
    </location>
</feature>
<proteinExistence type="predicted"/>
<dbReference type="AlphaFoldDB" id="A0A0E3M5N5"/>
<feature type="transmembrane region" description="Helical" evidence="1">
    <location>
        <begin position="340"/>
        <end position="361"/>
    </location>
</feature>
<dbReference type="InterPro" id="IPR025291">
    <property type="entry name" value="DUF4153"/>
</dbReference>
<keyword evidence="1" id="KW-0812">Transmembrane</keyword>
<evidence type="ECO:0000313" key="2">
    <source>
        <dbReference type="EMBL" id="AKA68659.1"/>
    </source>
</evidence>
<feature type="transmembrane region" description="Helical" evidence="1">
    <location>
        <begin position="51"/>
        <end position="69"/>
    </location>
</feature>
<protein>
    <submittedName>
        <fullName evidence="2">Membrane protein, putative</fullName>
    </submittedName>
</protein>
<keyword evidence="3" id="KW-1185">Reference proteome</keyword>
<sequence>MKFMGYAKNILAGLYLSLKRFPLTIMFSFSVFLTLIVISETTPKENTLARVAMALALGIPISLCIKLSFEKTNEKSIFKLALAYLCGIILLIAYYFLFLKTMDMVPVTRYIGVSLVLYLAFLFIPYFFKKEQFEMYVITIFTGFFITIIYSIVLYLGLSAILFTIDKLLSIKILGKIYYYTWLFVVFIFSLLYFLSGIPFKQEAISVKSYPKLLRILLLYIVMPLIAVYTIILYIYFGKIIITKQWPVGLVSHLVLWYSVIVTIVLFFITPIKNHSSWQNNFFKTFPKIILPLIVMMFISIAIRLNAYGVTERRYFVLILGIWLFFIMLYLSFIKKIRNILIPFTLSIVALISVFGPLSSYSISKISQNNRLEKILLKDNMIKNGKIQSSPDISKKDKSEISSILEYFNKNHTLEEVKYIPKGFKLKDMNNLFGFSFVSQNYNSYMEYFNFIRNQSEKTIDIAGYDYLFDMRTLESGKTASVSPLSASYNHETSVINIIYKGNDIYTKNLSSFTKNLIDKYGMISKENTLSSDEMTLTEENEKVKVKFIFLNISGNRNDSSNETNSKQINFYMLVKIK</sequence>
<gene>
    <name evidence="2" type="ORF">CSCA_1534</name>
</gene>
<feature type="transmembrane region" description="Helical" evidence="1">
    <location>
        <begin position="216"/>
        <end position="237"/>
    </location>
</feature>
<dbReference type="EMBL" id="CP009933">
    <property type="protein sequence ID" value="AKA68659.1"/>
    <property type="molecule type" value="Genomic_DNA"/>
</dbReference>
<feature type="transmembrane region" description="Helical" evidence="1">
    <location>
        <begin position="177"/>
        <end position="195"/>
    </location>
</feature>
<organism evidence="2 3">
    <name type="scientific">Clostridium scatologenes</name>
    <dbReference type="NCBI Taxonomy" id="1548"/>
    <lineage>
        <taxon>Bacteria</taxon>
        <taxon>Bacillati</taxon>
        <taxon>Bacillota</taxon>
        <taxon>Clostridia</taxon>
        <taxon>Eubacteriales</taxon>
        <taxon>Clostridiaceae</taxon>
        <taxon>Clostridium</taxon>
    </lineage>
</organism>
<feature type="transmembrane region" description="Helical" evidence="1">
    <location>
        <begin position="249"/>
        <end position="269"/>
    </location>
</feature>
<feature type="transmembrane region" description="Helical" evidence="1">
    <location>
        <begin position="21"/>
        <end position="39"/>
    </location>
</feature>
<keyword evidence="1" id="KW-1133">Transmembrane helix</keyword>
<keyword evidence="1" id="KW-0472">Membrane</keyword>
<evidence type="ECO:0000313" key="3">
    <source>
        <dbReference type="Proteomes" id="UP000033115"/>
    </source>
</evidence>
<dbReference type="RefSeq" id="WP_029160078.1">
    <property type="nucleotide sequence ID" value="NZ_CP009933.1"/>
</dbReference>
<accession>A0A0E3M5N5</accession>
<feature type="transmembrane region" description="Helical" evidence="1">
    <location>
        <begin position="289"/>
        <end position="309"/>
    </location>
</feature>
<evidence type="ECO:0000256" key="1">
    <source>
        <dbReference type="SAM" id="Phobius"/>
    </source>
</evidence>
<feature type="transmembrane region" description="Helical" evidence="1">
    <location>
        <begin position="110"/>
        <end position="128"/>
    </location>
</feature>
<dbReference type="Proteomes" id="UP000033115">
    <property type="component" value="Chromosome"/>
</dbReference>
<reference evidence="2 3" key="1">
    <citation type="journal article" date="2015" name="J. Biotechnol.">
        <title>Complete genome sequence of a malodorant-producing acetogen, Clostridium scatologenes ATCC 25775(T).</title>
        <authorList>
            <person name="Zhu Z."/>
            <person name="Guo T."/>
            <person name="Zheng H."/>
            <person name="Song T."/>
            <person name="Ouyang P."/>
            <person name="Xie J."/>
        </authorList>
    </citation>
    <scope>NUCLEOTIDE SEQUENCE [LARGE SCALE GENOMIC DNA]</scope>
    <source>
        <strain evidence="2 3">ATCC 25775</strain>
    </source>
</reference>
<name>A0A0E3M5N5_CLOSL</name>
<dbReference type="KEGG" id="csq:CSCA_1534"/>
<feature type="transmembrane region" description="Helical" evidence="1">
    <location>
        <begin position="135"/>
        <end position="165"/>
    </location>
</feature>